<dbReference type="AlphaFoldDB" id="A0A420WW25"/>
<dbReference type="OrthoDB" id="6178340at2"/>
<gene>
    <name evidence="1" type="ORF">C7446_1860</name>
</gene>
<dbReference type="InterPro" id="IPR012334">
    <property type="entry name" value="Pectin_lyas_fold"/>
</dbReference>
<reference evidence="1 2" key="1">
    <citation type="submission" date="2018-10" db="EMBL/GenBank/DDBJ databases">
        <title>Genomic Encyclopedia of Type Strains, Phase IV (KMG-IV): sequencing the most valuable type-strain genomes for metagenomic binning, comparative biology and taxonomic classification.</title>
        <authorList>
            <person name="Goeker M."/>
        </authorList>
    </citation>
    <scope>NUCLEOTIDE SEQUENCE [LARGE SCALE GENOMIC DNA]</scope>
    <source>
        <strain evidence="1 2">DSM 23229</strain>
    </source>
</reference>
<dbReference type="InterPro" id="IPR011050">
    <property type="entry name" value="Pectin_lyase_fold/virulence"/>
</dbReference>
<name>A0A420WW25_9GAMM</name>
<accession>A0A420WW25</accession>
<organism evidence="1 2">
    <name type="scientific">Kushneria sinocarnis</name>
    <dbReference type="NCBI Taxonomy" id="595502"/>
    <lineage>
        <taxon>Bacteria</taxon>
        <taxon>Pseudomonadati</taxon>
        <taxon>Pseudomonadota</taxon>
        <taxon>Gammaproteobacteria</taxon>
        <taxon>Oceanospirillales</taxon>
        <taxon>Halomonadaceae</taxon>
        <taxon>Kushneria</taxon>
    </lineage>
</organism>
<dbReference type="RefSeq" id="WP_121172818.1">
    <property type="nucleotide sequence ID" value="NZ_RBIN01000005.1"/>
</dbReference>
<evidence type="ECO:0000313" key="2">
    <source>
        <dbReference type="Proteomes" id="UP000281975"/>
    </source>
</evidence>
<dbReference type="EMBL" id="RBIN01000005">
    <property type="protein sequence ID" value="RKR03339.1"/>
    <property type="molecule type" value="Genomic_DNA"/>
</dbReference>
<dbReference type="Proteomes" id="UP000281975">
    <property type="component" value="Unassembled WGS sequence"/>
</dbReference>
<comment type="caution">
    <text evidence="1">The sequence shown here is derived from an EMBL/GenBank/DDBJ whole genome shotgun (WGS) entry which is preliminary data.</text>
</comment>
<protein>
    <recommendedName>
        <fullName evidence="3">Pectate lyase-like protein</fullName>
    </recommendedName>
</protein>
<evidence type="ECO:0000313" key="1">
    <source>
        <dbReference type="EMBL" id="RKR03339.1"/>
    </source>
</evidence>
<evidence type="ECO:0008006" key="3">
    <source>
        <dbReference type="Google" id="ProtNLM"/>
    </source>
</evidence>
<keyword evidence="2" id="KW-1185">Reference proteome</keyword>
<sequence>MSEYTTVLDYGADASGKSDSSQAFRKMAEDSSISTVIVPNGIFRIDSTVDLKMKNLQGPGKSRYGQATSKSSHLTTGKLTGENDYLFKNQGPIVDGLTFRNLGKGGVFDLFSYNAVVRNCYFEQLGTAMFEEDAFVNFRVEFCNFTSVGYGIRQTKGGALNTTVHVIGCEFNSTHHGLIFAGKLWGSNFCQNIFEQMDGDAIRASHIYVCNFEGNWWEGHNGHDSDKYPDGYPCLRVTESQQMMNNTASSNQVADGWLNLFNLDEEGRNGGGMGGVSTNKGLLRVISSVGKSTKLTPDGLTSSRADWIGADPLMICAGRSRGGGWSQDIALRTGGPGGDGGHVTLDNYPENSGGVFKSSLRFLKLVDGDNKRHESLRLVRDGADHPQPGLIGRSELEQDHVALTGVPAQCYVCEGGRSRGLEAFTDIDRGTEGEISLAAVYGFDNPMLNVTVEDRGIVLDGVTYDKGETWNHSDSRSSRWLTLHFVDRQTGQPKTPKGFWLWFNLHTN</sequence>
<dbReference type="SUPFAM" id="SSF51126">
    <property type="entry name" value="Pectin lyase-like"/>
    <property type="match status" value="1"/>
</dbReference>
<proteinExistence type="predicted"/>
<dbReference type="Gene3D" id="2.160.20.10">
    <property type="entry name" value="Single-stranded right-handed beta-helix, Pectin lyase-like"/>
    <property type="match status" value="1"/>
</dbReference>